<evidence type="ECO:0000256" key="1">
    <source>
        <dbReference type="SAM" id="Phobius"/>
    </source>
</evidence>
<keyword evidence="1" id="KW-0812">Transmembrane</keyword>
<organism evidence="2">
    <name type="scientific">Anguilla anguilla</name>
    <name type="common">European freshwater eel</name>
    <name type="synonym">Muraena anguilla</name>
    <dbReference type="NCBI Taxonomy" id="7936"/>
    <lineage>
        <taxon>Eukaryota</taxon>
        <taxon>Metazoa</taxon>
        <taxon>Chordata</taxon>
        <taxon>Craniata</taxon>
        <taxon>Vertebrata</taxon>
        <taxon>Euteleostomi</taxon>
        <taxon>Actinopterygii</taxon>
        <taxon>Neopterygii</taxon>
        <taxon>Teleostei</taxon>
        <taxon>Anguilliformes</taxon>
        <taxon>Anguillidae</taxon>
        <taxon>Anguilla</taxon>
    </lineage>
</organism>
<dbReference type="EMBL" id="GBXM01052161">
    <property type="protein sequence ID" value="JAH56416.1"/>
    <property type="molecule type" value="Transcribed_RNA"/>
</dbReference>
<dbReference type="AlphaFoldDB" id="A0A0E9TS83"/>
<proteinExistence type="predicted"/>
<protein>
    <submittedName>
        <fullName evidence="2">Uncharacterized protein</fullName>
    </submittedName>
</protein>
<keyword evidence="1" id="KW-0472">Membrane</keyword>
<name>A0A0E9TS83_ANGAN</name>
<keyword evidence="1" id="KW-1133">Transmembrane helix</keyword>
<reference evidence="2" key="1">
    <citation type="submission" date="2014-11" db="EMBL/GenBank/DDBJ databases">
        <authorList>
            <person name="Amaro Gonzalez C."/>
        </authorList>
    </citation>
    <scope>NUCLEOTIDE SEQUENCE</scope>
</reference>
<sequence length="49" mass="5859">MRTTSRPSAPRYRERSVFFPPPSLHGHVLWLLLFLFLFFFPPQNGKEHC</sequence>
<accession>A0A0E9TS83</accession>
<reference evidence="2" key="2">
    <citation type="journal article" date="2015" name="Fish Shellfish Immunol.">
        <title>Early steps in the European eel (Anguilla anguilla)-Vibrio vulnificus interaction in the gills: Role of the RtxA13 toxin.</title>
        <authorList>
            <person name="Callol A."/>
            <person name="Pajuelo D."/>
            <person name="Ebbesson L."/>
            <person name="Teles M."/>
            <person name="MacKenzie S."/>
            <person name="Amaro C."/>
        </authorList>
    </citation>
    <scope>NUCLEOTIDE SEQUENCE</scope>
</reference>
<evidence type="ECO:0000313" key="2">
    <source>
        <dbReference type="EMBL" id="JAH56416.1"/>
    </source>
</evidence>
<feature type="transmembrane region" description="Helical" evidence="1">
    <location>
        <begin position="24"/>
        <end position="40"/>
    </location>
</feature>